<dbReference type="STRING" id="543379.A0A232EE57"/>
<dbReference type="EMBL" id="NNAY01005539">
    <property type="protein sequence ID" value="OXU16641.1"/>
    <property type="molecule type" value="Genomic_DNA"/>
</dbReference>
<proteinExistence type="predicted"/>
<dbReference type="Proteomes" id="UP000215335">
    <property type="component" value="Unassembled WGS sequence"/>
</dbReference>
<keyword evidence="2" id="KW-1185">Reference proteome</keyword>
<protein>
    <submittedName>
        <fullName evidence="1">Uncharacterized protein</fullName>
    </submittedName>
</protein>
<comment type="caution">
    <text evidence="1">The sequence shown here is derived from an EMBL/GenBank/DDBJ whole genome shotgun (WGS) entry which is preliminary data.</text>
</comment>
<sequence length="89" mass="10381">ILPKEQELFHLKLIVHRVKGAKSFSDLKKFEGVIYSTYTETAIAMGLIENDKEIFNAFDEACLTMFPYKLRSYLVWYLMINKLSLAETI</sequence>
<evidence type="ECO:0000313" key="1">
    <source>
        <dbReference type="EMBL" id="OXU16641.1"/>
    </source>
</evidence>
<dbReference type="AlphaFoldDB" id="A0A232EE57"/>
<gene>
    <name evidence="1" type="ORF">TSAR_014979</name>
</gene>
<organism evidence="1 2">
    <name type="scientific">Trichomalopsis sarcophagae</name>
    <dbReference type="NCBI Taxonomy" id="543379"/>
    <lineage>
        <taxon>Eukaryota</taxon>
        <taxon>Metazoa</taxon>
        <taxon>Ecdysozoa</taxon>
        <taxon>Arthropoda</taxon>
        <taxon>Hexapoda</taxon>
        <taxon>Insecta</taxon>
        <taxon>Pterygota</taxon>
        <taxon>Neoptera</taxon>
        <taxon>Endopterygota</taxon>
        <taxon>Hymenoptera</taxon>
        <taxon>Apocrita</taxon>
        <taxon>Proctotrupomorpha</taxon>
        <taxon>Chalcidoidea</taxon>
        <taxon>Pteromalidae</taxon>
        <taxon>Pteromalinae</taxon>
        <taxon>Trichomalopsis</taxon>
    </lineage>
</organism>
<reference evidence="1 2" key="1">
    <citation type="journal article" date="2017" name="Curr. Biol.">
        <title>The Evolution of Venom by Co-option of Single-Copy Genes.</title>
        <authorList>
            <person name="Martinson E.O."/>
            <person name="Mrinalini"/>
            <person name="Kelkar Y.D."/>
            <person name="Chang C.H."/>
            <person name="Werren J.H."/>
        </authorList>
    </citation>
    <scope>NUCLEOTIDE SEQUENCE [LARGE SCALE GENOMIC DNA]</scope>
    <source>
        <strain evidence="1 2">Alberta</strain>
        <tissue evidence="1">Whole body</tissue>
    </source>
</reference>
<name>A0A232EE57_9HYME</name>
<feature type="non-terminal residue" evidence="1">
    <location>
        <position position="1"/>
    </location>
</feature>
<accession>A0A232EE57</accession>
<evidence type="ECO:0000313" key="2">
    <source>
        <dbReference type="Proteomes" id="UP000215335"/>
    </source>
</evidence>